<keyword evidence="2" id="KW-0240">DNA-directed RNA polymerase</keyword>
<dbReference type="Proteomes" id="UP001140949">
    <property type="component" value="Unassembled WGS sequence"/>
</dbReference>
<feature type="region of interest" description="Disordered" evidence="1">
    <location>
        <begin position="108"/>
        <end position="129"/>
    </location>
</feature>
<evidence type="ECO:0000256" key="1">
    <source>
        <dbReference type="SAM" id="MobiDB-lite"/>
    </source>
</evidence>
<name>A0AAX6IJE7_IRIPA</name>
<feature type="region of interest" description="Disordered" evidence="1">
    <location>
        <begin position="141"/>
        <end position="182"/>
    </location>
</feature>
<evidence type="ECO:0000313" key="3">
    <source>
        <dbReference type="Proteomes" id="UP001140949"/>
    </source>
</evidence>
<evidence type="ECO:0000313" key="2">
    <source>
        <dbReference type="EMBL" id="KAJ6852917.1"/>
    </source>
</evidence>
<sequence>MITTTEATVSRSVSIPSYSITHSNPVHVGHTRHERQNHQPPGVSAETPHLWKCHGLPGRCHFRPLNHSSSTPFIPLVAATATPPFRFRRTPSPNLFGHSTVVIVVKHHHPNNRRNRTSSPPRQAAATDLVPPRQQILALPPSCGRSTMPQHHPHLRDEPSSRPLASAVVSPPPTTPSYALDEPLNGCLWSRPEPL</sequence>
<organism evidence="2 3">
    <name type="scientific">Iris pallida</name>
    <name type="common">Sweet iris</name>
    <dbReference type="NCBI Taxonomy" id="29817"/>
    <lineage>
        <taxon>Eukaryota</taxon>
        <taxon>Viridiplantae</taxon>
        <taxon>Streptophyta</taxon>
        <taxon>Embryophyta</taxon>
        <taxon>Tracheophyta</taxon>
        <taxon>Spermatophyta</taxon>
        <taxon>Magnoliopsida</taxon>
        <taxon>Liliopsida</taxon>
        <taxon>Asparagales</taxon>
        <taxon>Iridaceae</taxon>
        <taxon>Iridoideae</taxon>
        <taxon>Irideae</taxon>
        <taxon>Iris</taxon>
    </lineage>
</organism>
<protein>
    <submittedName>
        <fullName evidence="2">DNA-directed RNA polymerase II subunit RPB1-like</fullName>
    </submittedName>
</protein>
<dbReference type="EMBL" id="JANAVB010001399">
    <property type="protein sequence ID" value="KAJ6852917.1"/>
    <property type="molecule type" value="Genomic_DNA"/>
</dbReference>
<keyword evidence="3" id="KW-1185">Reference proteome</keyword>
<accession>A0AAX6IJE7</accession>
<feature type="region of interest" description="Disordered" evidence="1">
    <location>
        <begin position="20"/>
        <end position="46"/>
    </location>
</feature>
<proteinExistence type="predicted"/>
<reference evidence="2" key="1">
    <citation type="journal article" date="2023" name="GigaByte">
        <title>Genome assembly of the bearded iris, Iris pallida Lam.</title>
        <authorList>
            <person name="Bruccoleri R.E."/>
            <person name="Oakeley E.J."/>
            <person name="Faust A.M.E."/>
            <person name="Altorfer M."/>
            <person name="Dessus-Babus S."/>
            <person name="Burckhardt D."/>
            <person name="Oertli M."/>
            <person name="Naumann U."/>
            <person name="Petersen F."/>
            <person name="Wong J."/>
        </authorList>
    </citation>
    <scope>NUCLEOTIDE SEQUENCE</scope>
    <source>
        <strain evidence="2">GSM-AAB239-AS_SAM_17_03QT</strain>
    </source>
</reference>
<keyword evidence="2" id="KW-0804">Transcription</keyword>
<dbReference type="AlphaFoldDB" id="A0AAX6IJE7"/>
<dbReference type="GO" id="GO:0000428">
    <property type="term" value="C:DNA-directed RNA polymerase complex"/>
    <property type="evidence" value="ECO:0007669"/>
    <property type="project" value="UniProtKB-KW"/>
</dbReference>
<comment type="caution">
    <text evidence="2">The sequence shown here is derived from an EMBL/GenBank/DDBJ whole genome shotgun (WGS) entry which is preliminary data.</text>
</comment>
<gene>
    <name evidence="2" type="ORF">M6B38_252975</name>
</gene>
<reference evidence="2" key="2">
    <citation type="submission" date="2023-04" db="EMBL/GenBank/DDBJ databases">
        <authorList>
            <person name="Bruccoleri R.E."/>
            <person name="Oakeley E.J."/>
            <person name="Faust A.-M."/>
            <person name="Dessus-Babus S."/>
            <person name="Altorfer M."/>
            <person name="Burckhardt D."/>
            <person name="Oertli M."/>
            <person name="Naumann U."/>
            <person name="Petersen F."/>
            <person name="Wong J."/>
        </authorList>
    </citation>
    <scope>NUCLEOTIDE SEQUENCE</scope>
    <source>
        <strain evidence="2">GSM-AAB239-AS_SAM_17_03QT</strain>
        <tissue evidence="2">Leaf</tissue>
    </source>
</reference>